<feature type="region of interest" description="Disordered" evidence="2">
    <location>
        <begin position="71"/>
        <end position="110"/>
    </location>
</feature>
<reference evidence="3" key="1">
    <citation type="submission" date="2022-11" db="EMBL/GenBank/DDBJ databases">
        <authorList>
            <person name="Hyden B.L."/>
            <person name="Feng K."/>
            <person name="Yates T."/>
            <person name="Jawdy S."/>
            <person name="Smart L.B."/>
            <person name="Muchero W."/>
        </authorList>
    </citation>
    <scope>NUCLEOTIDE SEQUENCE</scope>
    <source>
        <tissue evidence="3">Shoot tip</tissue>
    </source>
</reference>
<name>A0A9Q0VMS5_SALVM</name>
<feature type="compositionally biased region" description="Low complexity" evidence="2">
    <location>
        <begin position="71"/>
        <end position="82"/>
    </location>
</feature>
<feature type="coiled-coil region" evidence="1">
    <location>
        <begin position="129"/>
        <end position="156"/>
    </location>
</feature>
<organism evidence="3 4">
    <name type="scientific">Salix viminalis</name>
    <name type="common">Common osier</name>
    <name type="synonym">Basket willow</name>
    <dbReference type="NCBI Taxonomy" id="40686"/>
    <lineage>
        <taxon>Eukaryota</taxon>
        <taxon>Viridiplantae</taxon>
        <taxon>Streptophyta</taxon>
        <taxon>Embryophyta</taxon>
        <taxon>Tracheophyta</taxon>
        <taxon>Spermatophyta</taxon>
        <taxon>Magnoliopsida</taxon>
        <taxon>eudicotyledons</taxon>
        <taxon>Gunneridae</taxon>
        <taxon>Pentapetalae</taxon>
        <taxon>rosids</taxon>
        <taxon>fabids</taxon>
        <taxon>Malpighiales</taxon>
        <taxon>Salicaceae</taxon>
        <taxon>Saliceae</taxon>
        <taxon>Salix</taxon>
    </lineage>
</organism>
<reference evidence="3" key="2">
    <citation type="journal article" date="2023" name="Int. J. Mol. Sci.">
        <title>De Novo Assembly and Annotation of 11 Diverse Shrub Willow (Salix) Genomes Reveals Novel Gene Organization in Sex-Linked Regions.</title>
        <authorList>
            <person name="Hyden B."/>
            <person name="Feng K."/>
            <person name="Yates T.B."/>
            <person name="Jawdy S."/>
            <person name="Cereghino C."/>
            <person name="Smart L.B."/>
            <person name="Muchero W."/>
        </authorList>
    </citation>
    <scope>NUCLEOTIDE SEQUENCE [LARGE SCALE GENOMIC DNA]</scope>
    <source>
        <tissue evidence="3">Shoot tip</tissue>
    </source>
</reference>
<evidence type="ECO:0000313" key="3">
    <source>
        <dbReference type="EMBL" id="KAJ6751327.1"/>
    </source>
</evidence>
<dbReference type="AlphaFoldDB" id="A0A9Q0VMS5"/>
<proteinExistence type="predicted"/>
<accession>A0A9Q0VMS5</accession>
<keyword evidence="4" id="KW-1185">Reference proteome</keyword>
<comment type="caution">
    <text evidence="3">The sequence shown here is derived from an EMBL/GenBank/DDBJ whole genome shotgun (WGS) entry which is preliminary data.</text>
</comment>
<dbReference type="OrthoDB" id="1262810at2759"/>
<evidence type="ECO:0000256" key="1">
    <source>
        <dbReference type="SAM" id="Coils"/>
    </source>
</evidence>
<evidence type="ECO:0000256" key="2">
    <source>
        <dbReference type="SAM" id="MobiDB-lite"/>
    </source>
</evidence>
<feature type="compositionally biased region" description="Low complexity" evidence="2">
    <location>
        <begin position="12"/>
        <end position="22"/>
    </location>
</feature>
<evidence type="ECO:0000313" key="4">
    <source>
        <dbReference type="Proteomes" id="UP001151529"/>
    </source>
</evidence>
<sequence>MEAGGKPSQRHPPQQELPPELLTFNPNFVPLQDPNFFMHTFTNALLQQNFPMLNPNFPILNPNFLLPQQQQELPPQRQLQYRQQHHQEPPPPGAPPPPPQEQPKQQQEPATLQQNLPKFPQNSKKKVKQNNKELQLERVDRAVEKARQDFSDAEENVSAWKVSQSVLVNFQAESWDSLGFKMQEVPALFRLMVTESKINAFIHCFVGVRRITSIYDLEVAICKNEGIEDFEELGLGPFDETPTVKGPEMLGVRIQSLGTHISFIREAKASENSTQKKCRETLASNGSLKKCQEARASGPRVQYDLRGVKGVFPQRRSNWKNVFLLSEDEKSDDGMNEDEMTNNNVGSHLRSSAKAISSSDRVSSCPYPSATEEMSRLGLKGEMGSQFPPDCDSTRPKESSRSFLKKRKLEDVSWNVSVPSKLLGSNEKHVHPIDNFDKTEEFVAPSEDDISLSSSSLRAFITTWKEACKDHTVAEILERMLQCYKPTESKKADRKKTSRCMRRFKCIFSSYPFNGMLNVAVASIKCGMWDSIYDTFQVTSQPESANTLSGNCFEYGCIDVEPGEKQAPVACERLQQTHRVPVEEIIGKVTRHYELHSEYQSNGKSVLENKLISMKKLFSCELWLADQFGVKEFKSLGHGEFFVFLEKHASLFPAKLQNHLSVDRCGKSTLEVSMLQHQLMVLVSQASYSLWENEKITKQMVAALLTRQFPLLSFNIMENGSIDDFQQIVGKYKNNVISKCVLFSATLSGMHHIGDSLSRKEDKMESNEVRNKGDNLVAAFNSITSRDAVEVLHRAPMLSDLNSWSHWDLKFAPVPWPSIRMVVE</sequence>
<feature type="region of interest" description="Disordered" evidence="2">
    <location>
        <begin position="1"/>
        <end position="26"/>
    </location>
</feature>
<protein>
    <submittedName>
        <fullName evidence="3">Uncharacterized protein</fullName>
    </submittedName>
</protein>
<feature type="compositionally biased region" description="Pro residues" evidence="2">
    <location>
        <begin position="89"/>
        <end position="101"/>
    </location>
</feature>
<gene>
    <name evidence="3" type="ORF">OIU85_001822</name>
</gene>
<dbReference type="Proteomes" id="UP001151529">
    <property type="component" value="Chromosome 16"/>
</dbReference>
<dbReference type="EMBL" id="JAPFFL010000001">
    <property type="protein sequence ID" value="KAJ6751327.1"/>
    <property type="molecule type" value="Genomic_DNA"/>
</dbReference>
<keyword evidence="1" id="KW-0175">Coiled coil</keyword>